<feature type="region of interest" description="Disordered" evidence="1">
    <location>
        <begin position="394"/>
        <end position="530"/>
    </location>
</feature>
<feature type="compositionally biased region" description="Polar residues" evidence="1">
    <location>
        <begin position="420"/>
        <end position="444"/>
    </location>
</feature>
<dbReference type="Proteomes" id="UP000246991">
    <property type="component" value="Unassembled WGS sequence"/>
</dbReference>
<dbReference type="EMBL" id="PYWC01000015">
    <property type="protein sequence ID" value="PWW78426.1"/>
    <property type="molecule type" value="Genomic_DNA"/>
</dbReference>
<comment type="caution">
    <text evidence="3">The sequence shown here is derived from an EMBL/GenBank/DDBJ whole genome shotgun (WGS) entry which is preliminary data.</text>
</comment>
<dbReference type="PANTHER" id="PTHR39639:SF1">
    <property type="entry name" value="DUF262 DOMAIN-CONTAINING PROTEIN"/>
    <property type="match status" value="1"/>
</dbReference>
<reference evidence="3 4" key="1">
    <citation type="submission" date="2018-03" db="EMBL/GenBank/DDBJ databases">
        <title>Genomes of Pezizomycetes fungi and the evolution of truffles.</title>
        <authorList>
            <person name="Murat C."/>
            <person name="Payen T."/>
            <person name="Noel B."/>
            <person name="Kuo A."/>
            <person name="Martin F.M."/>
        </authorList>
    </citation>
    <scope>NUCLEOTIDE SEQUENCE [LARGE SCALE GENOMIC DNA]</scope>
    <source>
        <strain evidence="3">091103-1</strain>
    </source>
</reference>
<feature type="domain" description="GmrSD restriction endonucleases N-terminal" evidence="2">
    <location>
        <begin position="64"/>
        <end position="203"/>
    </location>
</feature>
<name>A0A317SYQ0_9PEZI</name>
<gene>
    <name evidence="3" type="ORF">C7212DRAFT_293441</name>
</gene>
<dbReference type="AlphaFoldDB" id="A0A317SYQ0"/>
<protein>
    <recommendedName>
        <fullName evidence="2">GmrSD restriction endonucleases N-terminal domain-containing protein</fullName>
    </recommendedName>
</protein>
<accession>A0A317SYQ0</accession>
<evidence type="ECO:0000256" key="1">
    <source>
        <dbReference type="SAM" id="MobiDB-lite"/>
    </source>
</evidence>
<dbReference type="STRING" id="42249.A0A317SYQ0"/>
<dbReference type="Pfam" id="PF03235">
    <property type="entry name" value="GmrSD_N"/>
    <property type="match status" value="1"/>
</dbReference>
<dbReference type="OrthoDB" id="5419821at2759"/>
<dbReference type="InterPro" id="IPR004919">
    <property type="entry name" value="GmrSD_N"/>
</dbReference>
<keyword evidence="4" id="KW-1185">Reference proteome</keyword>
<evidence type="ECO:0000313" key="3">
    <source>
        <dbReference type="EMBL" id="PWW78426.1"/>
    </source>
</evidence>
<sequence>MPPPLESVGEADSDRDFSSEESYYEVAPDAPPAYNPGDILNEADWQRRSISDLCVLIGTEYLDTNPSYQRAVVWAAERMSKLIQSVLANFYIPPVIFNVIKFTEDGQERYRRVCIDGKQRLTSIKRFVDGEIPVFDNRNQKWFFCDPNAGKTPKRILPDSIKARFLQTDILCVEYDSLGPEQEEDLFSRVQLGVPLTPAEKLRASTGEWQAFASDVENNYAKLMTSVDNKRARCFQLILQIFKQMTYYEEGKPATFNSGPGALKKFCENTSLLTSEFKAEVKRVFETYAEVYERYPGTFRNNNYRIATKYSPIEFVAVALLIYTHPERHHPKLLNGDIVELRSFVRESLRDLRSNSATWLVFMDWISNVEAYRGGVNTVPVGYTVANTVTSTATNRHAGRVSRRLTETAAEPVSAPVADMSNTIVVQPRNATNPTPTSARSLSGMSHIGNLGPGKASSPTGTKRLPPRSVGSQLSFPPSSSSADRRQGRTESDAIKPRKRTRGEDDGNGGRRIKEEKLKEPERIGPFTNI</sequence>
<feature type="region of interest" description="Disordered" evidence="1">
    <location>
        <begin position="1"/>
        <end position="30"/>
    </location>
</feature>
<feature type="compositionally biased region" description="Basic and acidic residues" evidence="1">
    <location>
        <begin position="483"/>
        <end position="523"/>
    </location>
</feature>
<feature type="compositionally biased region" description="Low complexity" evidence="1">
    <location>
        <begin position="469"/>
        <end position="482"/>
    </location>
</feature>
<dbReference type="PANTHER" id="PTHR39639">
    <property type="entry name" value="CHROMOSOME 16, WHOLE GENOME SHOTGUN SEQUENCE"/>
    <property type="match status" value="1"/>
</dbReference>
<proteinExistence type="predicted"/>
<evidence type="ECO:0000313" key="4">
    <source>
        <dbReference type="Proteomes" id="UP000246991"/>
    </source>
</evidence>
<evidence type="ECO:0000259" key="2">
    <source>
        <dbReference type="Pfam" id="PF03235"/>
    </source>
</evidence>
<organism evidence="3 4">
    <name type="scientific">Tuber magnatum</name>
    <name type="common">white Piedmont truffle</name>
    <dbReference type="NCBI Taxonomy" id="42249"/>
    <lineage>
        <taxon>Eukaryota</taxon>
        <taxon>Fungi</taxon>
        <taxon>Dikarya</taxon>
        <taxon>Ascomycota</taxon>
        <taxon>Pezizomycotina</taxon>
        <taxon>Pezizomycetes</taxon>
        <taxon>Pezizales</taxon>
        <taxon>Tuberaceae</taxon>
        <taxon>Tuber</taxon>
    </lineage>
</organism>